<keyword evidence="2" id="KW-0378">Hydrolase</keyword>
<feature type="domain" description="HNH nuclease" evidence="1">
    <location>
        <begin position="466"/>
        <end position="517"/>
    </location>
</feature>
<dbReference type="Proteomes" id="UP001524478">
    <property type="component" value="Unassembled WGS sequence"/>
</dbReference>
<protein>
    <submittedName>
        <fullName evidence="2">HNH endonuclease</fullName>
    </submittedName>
</protein>
<keyword evidence="2" id="KW-0540">Nuclease</keyword>
<organism evidence="2 3">
    <name type="scientific">Tissierella carlieri</name>
    <dbReference type="NCBI Taxonomy" id="689904"/>
    <lineage>
        <taxon>Bacteria</taxon>
        <taxon>Bacillati</taxon>
        <taxon>Bacillota</taxon>
        <taxon>Tissierellia</taxon>
        <taxon>Tissierellales</taxon>
        <taxon>Tissierellaceae</taxon>
        <taxon>Tissierella</taxon>
    </lineage>
</organism>
<dbReference type="CDD" id="cd00085">
    <property type="entry name" value="HNHc"/>
    <property type="match status" value="1"/>
</dbReference>
<comment type="caution">
    <text evidence="2">The sequence shown here is derived from an EMBL/GenBank/DDBJ whole genome shotgun (WGS) entry which is preliminary data.</text>
</comment>
<dbReference type="SMART" id="SM00507">
    <property type="entry name" value="HNHc"/>
    <property type="match status" value="1"/>
</dbReference>
<sequence>MKTVTLDSLIPREDFEIISTLGSSGNTRNKATLSIEDLKYNSFFFSALRKPIFQRETNEWNTEKVCSMIESFVNGELVPAIILWRNQGGYIFVIDGAHRLSSLSAWINDDYGDGSISLSYFGNYISPEQKEIAQKTRDVVNKTIGSFKEILEISMNCIMENDSKKKEIAKNLGALALQLQWVEGDANKAEDSFLKINQSATKISDAELELIKNREKAYAIAARAIVRAGKGYQYWSKFSESGQNKILTYCKKIHMIMFGEGKSNADDINSLTIGGLQSSNLTLDVVTQTVKICNNIDRIEDAKKGTEENVEECLRNTLLILQYINSKELFSLGIHPFIYFYSDIGKHKVASYYGFLLFMKELIVKKQINLFVSTRGIFEQVIYQYSFLVQQIVRKNRQSKRAYTPIKDYFLEIMNIIKENPYFSAEEVVMKLRESDNFKYLQIEIVDNEVVSVKSNFSRGKKQQIKLKTFVSTLAKCPICKGYMDSKSISVDHIQRKQDGGSNALANGQVTHLYCNTTYKN</sequence>
<name>A0ABT1SE35_9FIRM</name>
<keyword evidence="3" id="KW-1185">Reference proteome</keyword>
<accession>A0ABT1SE35</accession>
<dbReference type="InterPro" id="IPR003615">
    <property type="entry name" value="HNH_nuc"/>
</dbReference>
<dbReference type="Pfam" id="PF03235">
    <property type="entry name" value="GmrSD_N"/>
    <property type="match status" value="1"/>
</dbReference>
<evidence type="ECO:0000313" key="2">
    <source>
        <dbReference type="EMBL" id="MCQ4924730.1"/>
    </source>
</evidence>
<keyword evidence="2" id="KW-0255">Endonuclease</keyword>
<reference evidence="2 3" key="1">
    <citation type="submission" date="2022-06" db="EMBL/GenBank/DDBJ databases">
        <title>Isolation of gut microbiota from human fecal samples.</title>
        <authorList>
            <person name="Pamer E.G."/>
            <person name="Barat B."/>
            <person name="Waligurski E."/>
            <person name="Medina S."/>
            <person name="Paddock L."/>
            <person name="Mostad J."/>
        </authorList>
    </citation>
    <scope>NUCLEOTIDE SEQUENCE [LARGE SCALE GENOMIC DNA]</scope>
    <source>
        <strain evidence="2 3">DFI.7.95</strain>
    </source>
</reference>
<dbReference type="InterPro" id="IPR002711">
    <property type="entry name" value="HNH"/>
</dbReference>
<evidence type="ECO:0000313" key="3">
    <source>
        <dbReference type="Proteomes" id="UP001524478"/>
    </source>
</evidence>
<gene>
    <name evidence="2" type="ORF">NE686_16625</name>
</gene>
<proteinExistence type="predicted"/>
<dbReference type="EMBL" id="JANGAC010000015">
    <property type="protein sequence ID" value="MCQ4924730.1"/>
    <property type="molecule type" value="Genomic_DNA"/>
</dbReference>
<dbReference type="RefSeq" id="WP_216561095.1">
    <property type="nucleotide sequence ID" value="NZ_JAHLOH010000045.1"/>
</dbReference>
<dbReference type="GO" id="GO:0004519">
    <property type="term" value="F:endonuclease activity"/>
    <property type="evidence" value="ECO:0007669"/>
    <property type="project" value="UniProtKB-KW"/>
</dbReference>
<dbReference type="InterPro" id="IPR004919">
    <property type="entry name" value="GmrSD_N"/>
</dbReference>
<evidence type="ECO:0000259" key="1">
    <source>
        <dbReference type="SMART" id="SM00507"/>
    </source>
</evidence>
<dbReference type="Pfam" id="PF01844">
    <property type="entry name" value="HNH"/>
    <property type="match status" value="1"/>
</dbReference>